<sequence length="301" mass="35341">MEIKEFAQYVQRQVEEILGAEYKVKIQEVRKNNDVLMQGMTILSEQNNICPTIYLEELWEAYNNGISLSEIIENVVRIYKQDMRGKNLNMAFFKSFERVRDRICYRLISAEKNRKLLEDIPYIPYLDMAVSFYYAYQGDDLGMGTILVHNSHMEMWQTTVEELFLLAQENTPRLFPWVSSSIDEIMQECGEQQDQEEAARRSLYEKMPFRVLTNRQRAFGAACMLYSGVLEELAEKEQADFFILPSSVHEVILLADKGGDWGRRLKEMVEEINVSQTEPEEVLSDSLYYYDRTEKSIKVIF</sequence>
<dbReference type="Pfam" id="PF18941">
    <property type="entry name" value="DUF5688"/>
    <property type="match status" value="1"/>
</dbReference>
<comment type="caution">
    <text evidence="1">The sequence shown here is derived from an EMBL/GenBank/DDBJ whole genome shotgun (WGS) entry which is preliminary data.</text>
</comment>
<name>A0A9D1UB66_9FIRM</name>
<dbReference type="EMBL" id="DXGH01000042">
    <property type="protein sequence ID" value="HIW81449.1"/>
    <property type="molecule type" value="Genomic_DNA"/>
</dbReference>
<accession>A0A9D1UB66</accession>
<evidence type="ECO:0000313" key="2">
    <source>
        <dbReference type="Proteomes" id="UP000824265"/>
    </source>
</evidence>
<proteinExistence type="predicted"/>
<dbReference type="AlphaFoldDB" id="A0A9D1UB66"/>
<dbReference type="InterPro" id="IPR043743">
    <property type="entry name" value="DUF5688"/>
</dbReference>
<reference evidence="1" key="1">
    <citation type="journal article" date="2021" name="PeerJ">
        <title>Extensive microbial diversity within the chicken gut microbiome revealed by metagenomics and culture.</title>
        <authorList>
            <person name="Gilroy R."/>
            <person name="Ravi A."/>
            <person name="Getino M."/>
            <person name="Pursley I."/>
            <person name="Horton D.L."/>
            <person name="Alikhan N.F."/>
            <person name="Baker D."/>
            <person name="Gharbi K."/>
            <person name="Hall N."/>
            <person name="Watson M."/>
            <person name="Adriaenssens E.M."/>
            <person name="Foster-Nyarko E."/>
            <person name="Jarju S."/>
            <person name="Secka A."/>
            <person name="Antonio M."/>
            <person name="Oren A."/>
            <person name="Chaudhuri R.R."/>
            <person name="La Ragione R."/>
            <person name="Hildebrand F."/>
            <person name="Pallen M.J."/>
        </authorList>
    </citation>
    <scope>NUCLEOTIDE SEQUENCE</scope>
    <source>
        <strain evidence="1">CHK195-6426</strain>
    </source>
</reference>
<reference evidence="1" key="2">
    <citation type="submission" date="2021-04" db="EMBL/GenBank/DDBJ databases">
        <authorList>
            <person name="Gilroy R."/>
        </authorList>
    </citation>
    <scope>NUCLEOTIDE SEQUENCE</scope>
    <source>
        <strain evidence="1">CHK195-6426</strain>
    </source>
</reference>
<gene>
    <name evidence="1" type="ORF">H9742_08030</name>
</gene>
<evidence type="ECO:0008006" key="3">
    <source>
        <dbReference type="Google" id="ProtNLM"/>
    </source>
</evidence>
<protein>
    <recommendedName>
        <fullName evidence="3">DUF1444 family protein</fullName>
    </recommendedName>
</protein>
<dbReference type="Proteomes" id="UP000824265">
    <property type="component" value="Unassembled WGS sequence"/>
</dbReference>
<evidence type="ECO:0000313" key="1">
    <source>
        <dbReference type="EMBL" id="HIW81449.1"/>
    </source>
</evidence>
<organism evidence="1 2">
    <name type="scientific">Candidatus Acetatifactor stercoripullorum</name>
    <dbReference type="NCBI Taxonomy" id="2838414"/>
    <lineage>
        <taxon>Bacteria</taxon>
        <taxon>Bacillati</taxon>
        <taxon>Bacillota</taxon>
        <taxon>Clostridia</taxon>
        <taxon>Lachnospirales</taxon>
        <taxon>Lachnospiraceae</taxon>
        <taxon>Acetatifactor</taxon>
    </lineage>
</organism>